<keyword evidence="9" id="KW-1185">Reference proteome</keyword>
<evidence type="ECO:0000256" key="4">
    <source>
        <dbReference type="ARBA" id="ARBA00022723"/>
    </source>
</evidence>
<evidence type="ECO:0000256" key="1">
    <source>
        <dbReference type="ARBA" id="ARBA00001946"/>
    </source>
</evidence>
<dbReference type="GO" id="GO:0005829">
    <property type="term" value="C:cytosol"/>
    <property type="evidence" value="ECO:0007669"/>
    <property type="project" value="TreeGrafter"/>
</dbReference>
<dbReference type="Proteomes" id="UP000007239">
    <property type="component" value="Chromosome"/>
</dbReference>
<dbReference type="GO" id="GO:0000287">
    <property type="term" value="F:magnesium ion binding"/>
    <property type="evidence" value="ECO:0007669"/>
    <property type="project" value="InterPro"/>
</dbReference>
<dbReference type="InterPro" id="IPR004568">
    <property type="entry name" value="Ppantetheine-prot_Trfase_dom"/>
</dbReference>
<evidence type="ECO:0000256" key="2">
    <source>
        <dbReference type="ARBA" id="ARBA00010990"/>
    </source>
</evidence>
<dbReference type="PANTHER" id="PTHR12215">
    <property type="entry name" value="PHOSPHOPANTETHEINE TRANSFERASE"/>
    <property type="match status" value="1"/>
</dbReference>
<protein>
    <submittedName>
        <fullName evidence="8">Phosphopantetheine-protein transferase</fullName>
    </submittedName>
</protein>
<evidence type="ECO:0000256" key="3">
    <source>
        <dbReference type="ARBA" id="ARBA00022679"/>
    </source>
</evidence>
<dbReference type="eggNOG" id="COG2091">
    <property type="taxonomic scope" value="Bacteria"/>
</dbReference>
<dbReference type="NCBIfam" id="TIGR00556">
    <property type="entry name" value="pantethn_trn"/>
    <property type="match status" value="1"/>
</dbReference>
<comment type="cofactor">
    <cofactor evidence="1">
        <name>Mg(2+)</name>
        <dbReference type="ChEBI" id="CHEBI:18420"/>
    </cofactor>
</comment>
<evidence type="ECO:0000313" key="9">
    <source>
        <dbReference type="Proteomes" id="UP000007239"/>
    </source>
</evidence>
<dbReference type="SUPFAM" id="SSF56214">
    <property type="entry name" value="4'-phosphopantetheinyl transferase"/>
    <property type="match status" value="2"/>
</dbReference>
<dbReference type="STRING" id="858215.Thexy_1852"/>
<dbReference type="Pfam" id="PF22624">
    <property type="entry name" value="AASDHPPT_N"/>
    <property type="match status" value="1"/>
</dbReference>
<dbReference type="AlphaFoldDB" id="F6BJ54"/>
<dbReference type="InterPro" id="IPR037143">
    <property type="entry name" value="4-PPantetheinyl_Trfase_dom_sf"/>
</dbReference>
<feature type="domain" description="4'-phosphopantetheinyl transferase N-terminal" evidence="7">
    <location>
        <begin position="15"/>
        <end position="99"/>
    </location>
</feature>
<reference evidence="8" key="1">
    <citation type="submission" date="2011-05" db="EMBL/GenBank/DDBJ databases">
        <title>Complete sequence of Thermoanaerobacterium xylanolyticum LX-11.</title>
        <authorList>
            <consortium name="US DOE Joint Genome Institute"/>
            <person name="Lucas S."/>
            <person name="Han J."/>
            <person name="Lapidus A."/>
            <person name="Cheng J.-F."/>
            <person name="Goodwin L."/>
            <person name="Pitluck S."/>
            <person name="Peters L."/>
            <person name="Mikhailova N."/>
            <person name="Lu M."/>
            <person name="Han C."/>
            <person name="Tapia R."/>
            <person name="Land M."/>
            <person name="Hauser L."/>
            <person name="Kyrpides N."/>
            <person name="Ivanova N."/>
            <person name="Pagani I."/>
            <person name="Hemme C."/>
            <person name="Woyke T."/>
        </authorList>
    </citation>
    <scope>NUCLEOTIDE SEQUENCE</scope>
    <source>
        <strain evidence="8">LX-11</strain>
    </source>
</reference>
<feature type="domain" description="4'-phosphopantetheinyl transferase" evidence="6">
    <location>
        <begin position="104"/>
        <end position="200"/>
    </location>
</feature>
<keyword evidence="4" id="KW-0479">Metal-binding</keyword>
<evidence type="ECO:0000259" key="7">
    <source>
        <dbReference type="Pfam" id="PF22624"/>
    </source>
</evidence>
<evidence type="ECO:0000259" key="6">
    <source>
        <dbReference type="Pfam" id="PF01648"/>
    </source>
</evidence>
<accession>F6BJ54</accession>
<proteinExistence type="inferred from homology"/>
<keyword evidence="3 8" id="KW-0808">Transferase</keyword>
<evidence type="ECO:0000313" key="8">
    <source>
        <dbReference type="EMBL" id="AEF17871.1"/>
    </source>
</evidence>
<dbReference type="InterPro" id="IPR055066">
    <property type="entry name" value="AASDHPPT_N"/>
</dbReference>
<dbReference type="RefSeq" id="WP_013788604.1">
    <property type="nucleotide sequence ID" value="NC_015555.1"/>
</dbReference>
<dbReference type="GO" id="GO:0008897">
    <property type="term" value="F:holo-[acyl-carrier-protein] synthase activity"/>
    <property type="evidence" value="ECO:0007669"/>
    <property type="project" value="InterPro"/>
</dbReference>
<dbReference type="PANTHER" id="PTHR12215:SF10">
    <property type="entry name" value="L-AMINOADIPATE-SEMIALDEHYDE DEHYDROGENASE-PHOSPHOPANTETHEINYL TRANSFERASE"/>
    <property type="match status" value="1"/>
</dbReference>
<evidence type="ECO:0000256" key="5">
    <source>
        <dbReference type="ARBA" id="ARBA00022842"/>
    </source>
</evidence>
<keyword evidence="5" id="KW-0460">Magnesium</keyword>
<comment type="similarity">
    <text evidence="2">Belongs to the P-Pant transferase superfamily. Gsp/Sfp/HetI/AcpT family.</text>
</comment>
<organism evidence="8 9">
    <name type="scientific">Thermoanaerobacterium xylanolyticum (strain ATCC 49914 / DSM 7097 / LX-11)</name>
    <dbReference type="NCBI Taxonomy" id="858215"/>
    <lineage>
        <taxon>Bacteria</taxon>
        <taxon>Bacillati</taxon>
        <taxon>Bacillota</taxon>
        <taxon>Clostridia</taxon>
        <taxon>Thermoanaerobacterales</taxon>
        <taxon>Thermoanaerobacteraceae</taxon>
        <taxon>Thermoanaerobacterium</taxon>
    </lineage>
</organism>
<dbReference type="EMBL" id="CP002739">
    <property type="protein sequence ID" value="AEF17871.1"/>
    <property type="molecule type" value="Genomic_DNA"/>
</dbReference>
<name>F6BJ54_THEXL</name>
<gene>
    <name evidence="8" type="ordered locus">Thexy_1852</name>
</gene>
<dbReference type="InterPro" id="IPR050559">
    <property type="entry name" value="P-Pant_transferase_sf"/>
</dbReference>
<dbReference type="InterPro" id="IPR008278">
    <property type="entry name" value="4-PPantetheinyl_Trfase_dom"/>
</dbReference>
<dbReference type="GO" id="GO:0006633">
    <property type="term" value="P:fatty acid biosynthetic process"/>
    <property type="evidence" value="ECO:0007669"/>
    <property type="project" value="InterPro"/>
</dbReference>
<dbReference type="Gene3D" id="3.90.470.20">
    <property type="entry name" value="4'-phosphopantetheinyl transferase domain"/>
    <property type="match status" value="2"/>
</dbReference>
<sequence>MVEVYAIKVTRDIEEDEYSKLLAFASEEKRRRVNKIKKREDAVRTLLADMMFRIILIEKFGLNNEDVVIYNNEYGKPFLKDKSIFFSISHSCQWVSVAVDRKNLGVDVEKIRDVNLNVAKRFFSRDEFEDMMRAPDKIDYFFTLWTLKESYVKTLGVGLHIPLSSFTIKIGDEIKLLSEKDNKYHFKQYCVDDDYKMAVCAESDLFCNEVNIVSIDEIFNFI</sequence>
<dbReference type="HOGENOM" id="CLU_057011_6_2_9"/>
<dbReference type="Pfam" id="PF01648">
    <property type="entry name" value="ACPS"/>
    <property type="match status" value="1"/>
</dbReference>
<dbReference type="KEGG" id="txy:Thexy_1852"/>
<dbReference type="GO" id="GO:0019878">
    <property type="term" value="P:lysine biosynthetic process via aminoadipic acid"/>
    <property type="evidence" value="ECO:0007669"/>
    <property type="project" value="TreeGrafter"/>
</dbReference>